<dbReference type="InterPro" id="IPR013783">
    <property type="entry name" value="Ig-like_fold"/>
</dbReference>
<evidence type="ECO:0000256" key="3">
    <source>
        <dbReference type="ARBA" id="ARBA00032342"/>
    </source>
</evidence>
<dbReference type="GO" id="GO:0005576">
    <property type="term" value="C:extracellular region"/>
    <property type="evidence" value="ECO:0007669"/>
    <property type="project" value="InterPro"/>
</dbReference>
<dbReference type="AGR" id="RGD:620869"/>
<dbReference type="InterPro" id="IPR014756">
    <property type="entry name" value="Ig_E-set"/>
</dbReference>
<organism evidence="4 5">
    <name type="scientific">Rattus norvegicus</name>
    <name type="common">Rat</name>
    <dbReference type="NCBI Taxonomy" id="10116"/>
    <lineage>
        <taxon>Eukaryota</taxon>
        <taxon>Metazoa</taxon>
        <taxon>Chordata</taxon>
        <taxon>Craniata</taxon>
        <taxon>Vertebrata</taxon>
        <taxon>Euteleostomi</taxon>
        <taxon>Mammalia</taxon>
        <taxon>Eutheria</taxon>
        <taxon>Euarchontoglires</taxon>
        <taxon>Glires</taxon>
        <taxon>Rodentia</taxon>
        <taxon>Myomorpha</taxon>
        <taxon>Muroidea</taxon>
        <taxon>Muridae</taxon>
        <taxon>Murinae</taxon>
        <taxon>Rattus</taxon>
    </lineage>
</organism>
<dbReference type="PANTHER" id="PTHR15096">
    <property type="entry name" value="PROLACTIN-INDUCIBLE PROTEIN/SEMINAL VESICLE ANTIGEN"/>
    <property type="match status" value="1"/>
</dbReference>
<reference evidence="5" key="1">
    <citation type="submission" date="2005-09" db="EMBL/GenBank/DDBJ databases">
        <authorList>
            <person name="Mural R.J."/>
            <person name="Li P.W."/>
            <person name="Adams M.D."/>
            <person name="Amanatides P.G."/>
            <person name="Baden-Tillson H."/>
            <person name="Barnstead M."/>
            <person name="Chin S.H."/>
            <person name="Dew I."/>
            <person name="Evans C.A."/>
            <person name="Ferriera S."/>
            <person name="Flanigan M."/>
            <person name="Fosler C."/>
            <person name="Glodek A."/>
            <person name="Gu Z."/>
            <person name="Holt R.A."/>
            <person name="Jennings D."/>
            <person name="Kraft C.L."/>
            <person name="Lu F."/>
            <person name="Nguyen T."/>
            <person name="Nusskern D.R."/>
            <person name="Pfannkoch C.M."/>
            <person name="Sitter C."/>
            <person name="Sutton G.G."/>
            <person name="Venter J.C."/>
            <person name="Wang Z."/>
            <person name="Woodage T."/>
            <person name="Zheng X.H."/>
            <person name="Zhong F."/>
        </authorList>
    </citation>
    <scope>NUCLEOTIDE SEQUENCE [LARGE SCALE GENOMIC DNA]</scope>
    <source>
        <strain>BN</strain>
        <strain evidence="5">Sprague-Dawley</strain>
    </source>
</reference>
<dbReference type="Proteomes" id="UP000234681">
    <property type="component" value="Chromosome 4"/>
</dbReference>
<evidence type="ECO:0000313" key="6">
    <source>
        <dbReference type="RGD" id="620869"/>
    </source>
</evidence>
<dbReference type="PANTHER" id="PTHR15096:SF9">
    <property type="entry name" value="PROLACTIN-INDUCED PROTEIN"/>
    <property type="match status" value="1"/>
</dbReference>
<evidence type="ECO:0000313" key="5">
    <source>
        <dbReference type="Proteomes" id="UP000234681"/>
    </source>
</evidence>
<evidence type="ECO:0000256" key="2">
    <source>
        <dbReference type="ARBA" id="ARBA00025932"/>
    </source>
</evidence>
<dbReference type="AlphaFoldDB" id="A6IF60"/>
<dbReference type="Gene3D" id="2.60.40.10">
    <property type="entry name" value="Immunoglobulins"/>
    <property type="match status" value="1"/>
</dbReference>
<dbReference type="EMBL" id="CH473959">
    <property type="protein sequence ID" value="EDM15496.1"/>
    <property type="molecule type" value="Genomic_DNA"/>
</dbReference>
<evidence type="ECO:0000313" key="4">
    <source>
        <dbReference type="EMBL" id="EDM15496.1"/>
    </source>
</evidence>
<comment type="subunit">
    <text evidence="2">Monomer. Interacts with AZGP1.</text>
</comment>
<dbReference type="InterPro" id="IPR007990">
    <property type="entry name" value="PIP"/>
</dbReference>
<name>A6IF60_RAT</name>
<evidence type="ECO:0000256" key="1">
    <source>
        <dbReference type="ARBA" id="ARBA00006819"/>
    </source>
</evidence>
<protein>
    <recommendedName>
        <fullName evidence="3">Prolactin-induced protein</fullName>
    </recommendedName>
</protein>
<dbReference type="Pfam" id="PF05326">
    <property type="entry name" value="SVA"/>
    <property type="match status" value="1"/>
</dbReference>
<dbReference type="OrthoDB" id="9587575at2759"/>
<accession>A6IF60</accession>
<sequence length="80" mass="8772">MAVKVSTVSNPNIKYISSHAIYTSCLCDVNNYFWDIQVIANTALQGKAEVVPAKDICPNDENIFPVTSYIGTATQKIFVS</sequence>
<dbReference type="SUPFAM" id="SSF81296">
    <property type="entry name" value="E set domains"/>
    <property type="match status" value="1"/>
</dbReference>
<dbReference type="RGD" id="620869">
    <property type="gene designation" value="Sval2"/>
</dbReference>
<proteinExistence type="inferred from homology"/>
<comment type="similarity">
    <text evidence="1">Belongs to the PIP family.</text>
</comment>
<gene>
    <name evidence="4 6" type="primary">Sval2</name>
    <name evidence="4" type="ORF">rCG_28242</name>
</gene>